<protein>
    <recommendedName>
        <fullName evidence="3">Nephrocystin 3-like N-terminal domain-containing protein</fullName>
    </recommendedName>
</protein>
<dbReference type="OrthoDB" id="5967843at2759"/>
<reference evidence="4 5" key="1">
    <citation type="submission" date="2014-04" db="EMBL/GenBank/DDBJ databases">
        <title>Evolutionary Origins and Diversification of the Mycorrhizal Mutualists.</title>
        <authorList>
            <consortium name="DOE Joint Genome Institute"/>
            <consortium name="Mycorrhizal Genomics Consortium"/>
            <person name="Kohler A."/>
            <person name="Kuo A."/>
            <person name="Nagy L.G."/>
            <person name="Floudas D."/>
            <person name="Copeland A."/>
            <person name="Barry K.W."/>
            <person name="Cichocki N."/>
            <person name="Veneault-Fourrey C."/>
            <person name="LaButti K."/>
            <person name="Lindquist E.A."/>
            <person name="Lipzen A."/>
            <person name="Lundell T."/>
            <person name="Morin E."/>
            <person name="Murat C."/>
            <person name="Riley R."/>
            <person name="Ohm R."/>
            <person name="Sun H."/>
            <person name="Tunlid A."/>
            <person name="Henrissat B."/>
            <person name="Grigoriev I.V."/>
            <person name="Hibbett D.S."/>
            <person name="Martin F."/>
        </authorList>
    </citation>
    <scope>NUCLEOTIDE SEQUENCE [LARGE SCALE GENOMIC DNA]</scope>
    <source>
        <strain evidence="4 5">Koide BX008</strain>
    </source>
</reference>
<dbReference type="Proteomes" id="UP000054549">
    <property type="component" value="Unassembled WGS sequence"/>
</dbReference>
<dbReference type="InterPro" id="IPR027417">
    <property type="entry name" value="P-loop_NTPase"/>
</dbReference>
<evidence type="ECO:0000256" key="1">
    <source>
        <dbReference type="ARBA" id="ARBA00022737"/>
    </source>
</evidence>
<feature type="region of interest" description="Disordered" evidence="2">
    <location>
        <begin position="52"/>
        <end position="99"/>
    </location>
</feature>
<feature type="compositionally biased region" description="Basic and acidic residues" evidence="2">
    <location>
        <begin position="75"/>
        <end position="91"/>
    </location>
</feature>
<dbReference type="InParanoid" id="A0A0C2WE85"/>
<keyword evidence="1" id="KW-0677">Repeat</keyword>
<proteinExistence type="predicted"/>
<evidence type="ECO:0000259" key="3">
    <source>
        <dbReference type="Pfam" id="PF24883"/>
    </source>
</evidence>
<evidence type="ECO:0000313" key="4">
    <source>
        <dbReference type="EMBL" id="KIL54358.1"/>
    </source>
</evidence>
<evidence type="ECO:0000313" key="5">
    <source>
        <dbReference type="Proteomes" id="UP000054549"/>
    </source>
</evidence>
<accession>A0A0C2WE85</accession>
<dbReference type="EMBL" id="KN818793">
    <property type="protein sequence ID" value="KIL54358.1"/>
    <property type="molecule type" value="Genomic_DNA"/>
</dbReference>
<dbReference type="InterPro" id="IPR056884">
    <property type="entry name" value="NPHP3-like_N"/>
</dbReference>
<dbReference type="SUPFAM" id="SSF52540">
    <property type="entry name" value="P-loop containing nucleoside triphosphate hydrolases"/>
    <property type="match status" value="1"/>
</dbReference>
<dbReference type="Gene3D" id="3.40.50.300">
    <property type="entry name" value="P-loop containing nucleotide triphosphate hydrolases"/>
    <property type="match status" value="1"/>
</dbReference>
<dbReference type="HOGENOM" id="CLU_000288_6_10_1"/>
<dbReference type="STRING" id="946122.A0A0C2WE85"/>
<dbReference type="AlphaFoldDB" id="A0A0C2WE85"/>
<feature type="domain" description="Nephrocystin 3-like N-terminal" evidence="3">
    <location>
        <begin position="183"/>
        <end position="343"/>
    </location>
</feature>
<dbReference type="PANTHER" id="PTHR10039">
    <property type="entry name" value="AMELOGENIN"/>
    <property type="match status" value="1"/>
</dbReference>
<keyword evidence="5" id="KW-1185">Reference proteome</keyword>
<name>A0A0C2WE85_AMAMK</name>
<evidence type="ECO:0000256" key="2">
    <source>
        <dbReference type="SAM" id="MobiDB-lite"/>
    </source>
</evidence>
<organism evidence="4 5">
    <name type="scientific">Amanita muscaria (strain Koide BX008)</name>
    <dbReference type="NCBI Taxonomy" id="946122"/>
    <lineage>
        <taxon>Eukaryota</taxon>
        <taxon>Fungi</taxon>
        <taxon>Dikarya</taxon>
        <taxon>Basidiomycota</taxon>
        <taxon>Agaricomycotina</taxon>
        <taxon>Agaricomycetes</taxon>
        <taxon>Agaricomycetidae</taxon>
        <taxon>Agaricales</taxon>
        <taxon>Pluteineae</taxon>
        <taxon>Amanitaceae</taxon>
        <taxon>Amanita</taxon>
    </lineage>
</organism>
<sequence>MDQSENHSQLIQPQNTYKRFKRSVIRCLQRLGCHSATPPMSTNVLTSEDHPALLSGQGRLPFATANTGTHRSHPQSRDHNAPYRHDPHHSETASAEDCNTESAINPVATQFQGAHGFNITGNPTMINAGMNKGKIDVTNVNNYGGVHGLEKMEKMISFNAQFDSQVQDPESQCHPGTRETVLAQMRDWIDNLDATEPIFWLCGAAGAGKSAIARTLALSCGRPKITATFFFYRSDDSRNDGNLLFPTLAYQLSISIPAIKDLVAKSLNERPDLSMTAIETQFEELIVRPLQALNVAALPAPAIVIIDGVDECTDEKLQRRFLVLICTAVRHNRIPLRFIISSRREAHIEDTINRTRCPKICLDLSDLNAGSDIKAYLTDKLSDIASSQGLDPKVWPGSRKMEELVLRASGQFAYASLVIRYAGDEDFSAKTQLDIILGLRSPTTTSPFKHLDELYLKILQRHPDQDFLTNFLTLFLTFLRIGSNFGDLHKDYSLLMNVSEEEFHIKLRKLRSVFKFEPDIDVHHRSFLEFLQGPSRSGQYHIKEVAARRYLELITQSLVRYVTEDPHNNRHEVCHFRPEFGMLVHAVPLKVLLAVNGWQEVLQPLLIVWNNLPNFSPDSNFLSCDECTGFRIIRYLLFNVMFFEETFDHICPSSMSNTHKASRPVTFFPPLVPEAGGNTLEQGLKGCLTSLLTHHRKDEVRYPTIGYLTTFKQRTVRIINDSRSPASALTL</sequence>
<dbReference type="Pfam" id="PF24883">
    <property type="entry name" value="NPHP3_N"/>
    <property type="match status" value="1"/>
</dbReference>
<gene>
    <name evidence="4" type="ORF">M378DRAFT_174292</name>
</gene>
<dbReference type="PANTHER" id="PTHR10039:SF17">
    <property type="entry name" value="FUNGAL STAND N-TERMINAL GOODBYE DOMAIN-CONTAINING PROTEIN-RELATED"/>
    <property type="match status" value="1"/>
</dbReference>